<dbReference type="AlphaFoldDB" id="A0A974CFC3"/>
<protein>
    <submittedName>
        <fullName evidence="1">Uncharacterized protein</fullName>
    </submittedName>
</protein>
<reference evidence="2" key="1">
    <citation type="journal article" date="2016" name="Nature">
        <title>Genome evolution in the allotetraploid frog Xenopus laevis.</title>
        <authorList>
            <person name="Session A.M."/>
            <person name="Uno Y."/>
            <person name="Kwon T."/>
            <person name="Chapman J.A."/>
            <person name="Toyoda A."/>
            <person name="Takahashi S."/>
            <person name="Fukui A."/>
            <person name="Hikosaka A."/>
            <person name="Suzuki A."/>
            <person name="Kondo M."/>
            <person name="van Heeringen S.J."/>
            <person name="Quigley I."/>
            <person name="Heinz S."/>
            <person name="Ogino H."/>
            <person name="Ochi H."/>
            <person name="Hellsten U."/>
            <person name="Lyons J.B."/>
            <person name="Simakov O."/>
            <person name="Putnam N."/>
            <person name="Stites J."/>
            <person name="Kuroki Y."/>
            <person name="Tanaka T."/>
            <person name="Michiue T."/>
            <person name="Watanabe M."/>
            <person name="Bogdanovic O."/>
            <person name="Lister R."/>
            <person name="Georgiou G."/>
            <person name="Paranjpe S.S."/>
            <person name="van Kruijsbergen I."/>
            <person name="Shu S."/>
            <person name="Carlson J."/>
            <person name="Kinoshita T."/>
            <person name="Ohta Y."/>
            <person name="Mawaribuchi S."/>
            <person name="Jenkins J."/>
            <person name="Grimwood J."/>
            <person name="Schmutz J."/>
            <person name="Mitros T."/>
            <person name="Mozaffari S.V."/>
            <person name="Suzuki Y."/>
            <person name="Haramoto Y."/>
            <person name="Yamamoto T.S."/>
            <person name="Takagi C."/>
            <person name="Heald R."/>
            <person name="Miller K."/>
            <person name="Haudenschild C."/>
            <person name="Kitzman J."/>
            <person name="Nakayama T."/>
            <person name="Izutsu Y."/>
            <person name="Robert J."/>
            <person name="Fortriede J."/>
            <person name="Burns K."/>
            <person name="Lotay V."/>
            <person name="Karimi K."/>
            <person name="Yasuoka Y."/>
            <person name="Dichmann D.S."/>
            <person name="Flajnik M.F."/>
            <person name="Houston D.W."/>
            <person name="Shendure J."/>
            <person name="DuPasquier L."/>
            <person name="Vize P.D."/>
            <person name="Zorn A.M."/>
            <person name="Ito M."/>
            <person name="Marcotte E.M."/>
            <person name="Wallingford J.B."/>
            <person name="Ito Y."/>
            <person name="Asashima M."/>
            <person name="Ueno N."/>
            <person name="Matsuda Y."/>
            <person name="Veenstra G.J."/>
            <person name="Fujiyama A."/>
            <person name="Harland R.M."/>
            <person name="Taira M."/>
            <person name="Rokhsar D.S."/>
        </authorList>
    </citation>
    <scope>NUCLEOTIDE SEQUENCE [LARGE SCALE GENOMIC DNA]</scope>
    <source>
        <strain evidence="2">J</strain>
    </source>
</reference>
<evidence type="ECO:0000313" key="1">
    <source>
        <dbReference type="EMBL" id="OCT72148.1"/>
    </source>
</evidence>
<sequence length="97" mass="11017">MSERPIAVAQCGHHFKKKKPIRHGVTAGHSLMNCLYCTALYWCSEKCSAHIYFLHYKNVLVGLGGVAFQQTNRGRSFFFLLGSDSDVMVLSHHYKKL</sequence>
<accession>A0A974CFC3</accession>
<dbReference type="EMBL" id="CM004478">
    <property type="protein sequence ID" value="OCT72148.1"/>
    <property type="molecule type" value="Genomic_DNA"/>
</dbReference>
<evidence type="ECO:0000313" key="2">
    <source>
        <dbReference type="Proteomes" id="UP000694892"/>
    </source>
</evidence>
<name>A0A974CFC3_XENLA</name>
<organism evidence="1 2">
    <name type="scientific">Xenopus laevis</name>
    <name type="common">African clawed frog</name>
    <dbReference type="NCBI Taxonomy" id="8355"/>
    <lineage>
        <taxon>Eukaryota</taxon>
        <taxon>Metazoa</taxon>
        <taxon>Chordata</taxon>
        <taxon>Craniata</taxon>
        <taxon>Vertebrata</taxon>
        <taxon>Euteleostomi</taxon>
        <taxon>Amphibia</taxon>
        <taxon>Batrachia</taxon>
        <taxon>Anura</taxon>
        <taxon>Pipoidea</taxon>
        <taxon>Pipidae</taxon>
        <taxon>Xenopodinae</taxon>
        <taxon>Xenopus</taxon>
        <taxon>Xenopus</taxon>
    </lineage>
</organism>
<proteinExistence type="predicted"/>
<dbReference type="Proteomes" id="UP000694892">
    <property type="component" value="Chromosome 7L"/>
</dbReference>
<gene>
    <name evidence="1" type="ORF">XELAEV_18035114mg</name>
</gene>